<dbReference type="Pfam" id="PF00155">
    <property type="entry name" value="Aminotran_1_2"/>
    <property type="match status" value="1"/>
</dbReference>
<dbReference type="PANTHER" id="PTHR42790">
    <property type="entry name" value="AMINOTRANSFERASE"/>
    <property type="match status" value="1"/>
</dbReference>
<accession>I0YMZ8</accession>
<sequence length="529" mass="56121">MAGLRKLVTAFAGVPGIIGLHGGLPPASAFPITELTYTLKDGQKIVVDDPAKLAAAQQYSLVTSGYPPLHRWAKSHMLSMHSPPAGVHDLIMTNGNNQTIEMVMRLLMDKGDAILCEEYTYPHVAESFVQPQGYTAVPLSMDSFGIVPSLLRQTMESFRAAGKPLPRLLYTVPVGQNPTGVVTPFERRKEIYALCREYDIVLLEDDPYYYLQFSPGGGQPKGLCDLGRSYLSMDVDGRVVRMDSFSKVLAPGMRLGWVTAAPKLIEKIIYHLQGVHIGANSFIQVVVAEMLDAWGEAGFEAHVRAMQTEYAQRAAVVQAAAERHLAGLAEWQPPAAGMFLWLRLLGIPDARSILDALKDSGVVLVPGRFCHCCGPEHHKACPYLRVSFASATLADLSEGMARLGAVLRRFTSPPDSTAASSSAASDGVPASVFTSASSGAAHAGRAAAGGIRALDSAFELKGGAEGPAGRKAEGRSPTLCLSREGPGEVVPDCRAKVELVSGSAAVSEDALAPLPAKTIAGIPATHLGA</sequence>
<keyword evidence="4" id="KW-0663">Pyridoxal phosphate</keyword>
<dbReference type="SUPFAM" id="SSF53383">
    <property type="entry name" value="PLP-dependent transferases"/>
    <property type="match status" value="1"/>
</dbReference>
<organism evidence="7 8">
    <name type="scientific">Coccomyxa subellipsoidea (strain C-169)</name>
    <name type="common">Green microalga</name>
    <dbReference type="NCBI Taxonomy" id="574566"/>
    <lineage>
        <taxon>Eukaryota</taxon>
        <taxon>Viridiplantae</taxon>
        <taxon>Chlorophyta</taxon>
        <taxon>core chlorophytes</taxon>
        <taxon>Trebouxiophyceae</taxon>
        <taxon>Trebouxiophyceae incertae sedis</taxon>
        <taxon>Coccomyxaceae</taxon>
        <taxon>Coccomyxa</taxon>
        <taxon>Coccomyxa subellipsoidea</taxon>
    </lineage>
</organism>
<dbReference type="InterPro" id="IPR050859">
    <property type="entry name" value="Class-I_PLP-dep_aminotransf"/>
</dbReference>
<evidence type="ECO:0000256" key="3">
    <source>
        <dbReference type="ARBA" id="ARBA00022679"/>
    </source>
</evidence>
<dbReference type="STRING" id="574566.I0YMZ8"/>
<keyword evidence="3 7" id="KW-0808">Transferase</keyword>
<dbReference type="InterPro" id="IPR015424">
    <property type="entry name" value="PyrdxlP-dep_Trfase"/>
</dbReference>
<dbReference type="PANTHER" id="PTHR42790:SF19">
    <property type="entry name" value="KYNURENINE_ALPHA-AMINOADIPATE AMINOTRANSFERASE, MITOCHONDRIAL"/>
    <property type="match status" value="1"/>
</dbReference>
<evidence type="ECO:0000256" key="4">
    <source>
        <dbReference type="ARBA" id="ARBA00022898"/>
    </source>
</evidence>
<evidence type="ECO:0000256" key="2">
    <source>
        <dbReference type="ARBA" id="ARBA00022576"/>
    </source>
</evidence>
<comment type="cofactor">
    <cofactor evidence="1">
        <name>pyridoxal 5'-phosphate</name>
        <dbReference type="ChEBI" id="CHEBI:597326"/>
    </cofactor>
</comment>
<feature type="domain" description="Aminotransferase class I/classII large" evidence="6">
    <location>
        <begin position="89"/>
        <end position="403"/>
    </location>
</feature>
<dbReference type="InterPro" id="IPR015421">
    <property type="entry name" value="PyrdxlP-dep_Trfase_major"/>
</dbReference>
<dbReference type="CDD" id="cd00609">
    <property type="entry name" value="AAT_like"/>
    <property type="match status" value="1"/>
</dbReference>
<comment type="caution">
    <text evidence="7">The sequence shown here is derived from an EMBL/GenBank/DDBJ whole genome shotgun (WGS) entry which is preliminary data.</text>
</comment>
<dbReference type="GO" id="GO:0030170">
    <property type="term" value="F:pyridoxal phosphate binding"/>
    <property type="evidence" value="ECO:0007669"/>
    <property type="project" value="InterPro"/>
</dbReference>
<dbReference type="GeneID" id="17037739"/>
<dbReference type="RefSeq" id="XP_005644311.1">
    <property type="nucleotide sequence ID" value="XM_005644254.1"/>
</dbReference>
<dbReference type="AlphaFoldDB" id="I0YMZ8"/>
<evidence type="ECO:0000313" key="7">
    <source>
        <dbReference type="EMBL" id="EIE19767.1"/>
    </source>
</evidence>
<dbReference type="GO" id="GO:0008483">
    <property type="term" value="F:transaminase activity"/>
    <property type="evidence" value="ECO:0007669"/>
    <property type="project" value="UniProtKB-KW"/>
</dbReference>
<keyword evidence="2" id="KW-0032">Aminotransferase</keyword>
<dbReference type="Gene3D" id="3.40.640.10">
    <property type="entry name" value="Type I PLP-dependent aspartate aminotransferase-like (Major domain)"/>
    <property type="match status" value="1"/>
</dbReference>
<dbReference type="OrthoDB" id="691673at2759"/>
<evidence type="ECO:0000256" key="5">
    <source>
        <dbReference type="SAM" id="MobiDB-lite"/>
    </source>
</evidence>
<evidence type="ECO:0000313" key="8">
    <source>
        <dbReference type="Proteomes" id="UP000007264"/>
    </source>
</evidence>
<dbReference type="eggNOG" id="KOG0634">
    <property type="taxonomic scope" value="Eukaryota"/>
</dbReference>
<evidence type="ECO:0000256" key="1">
    <source>
        <dbReference type="ARBA" id="ARBA00001933"/>
    </source>
</evidence>
<dbReference type="Proteomes" id="UP000007264">
    <property type="component" value="Unassembled WGS sequence"/>
</dbReference>
<dbReference type="KEGG" id="csl:COCSUDRAFT_44586"/>
<name>I0YMZ8_COCSC</name>
<dbReference type="InterPro" id="IPR004839">
    <property type="entry name" value="Aminotransferase_I/II_large"/>
</dbReference>
<feature type="region of interest" description="Disordered" evidence="5">
    <location>
        <begin position="464"/>
        <end position="483"/>
    </location>
</feature>
<dbReference type="EMBL" id="AGSI01000018">
    <property type="protein sequence ID" value="EIE19767.1"/>
    <property type="molecule type" value="Genomic_DNA"/>
</dbReference>
<proteinExistence type="predicted"/>
<reference evidence="7 8" key="1">
    <citation type="journal article" date="2012" name="Genome Biol.">
        <title>The genome of the polar eukaryotic microalga coccomyxa subellipsoidea reveals traits of cold adaptation.</title>
        <authorList>
            <person name="Blanc G."/>
            <person name="Agarkova I."/>
            <person name="Grimwood J."/>
            <person name="Kuo A."/>
            <person name="Brueggeman A."/>
            <person name="Dunigan D."/>
            <person name="Gurnon J."/>
            <person name="Ladunga I."/>
            <person name="Lindquist E."/>
            <person name="Lucas S."/>
            <person name="Pangilinan J."/>
            <person name="Proschold T."/>
            <person name="Salamov A."/>
            <person name="Schmutz J."/>
            <person name="Weeks D."/>
            <person name="Yamada T."/>
            <person name="Claverie J.M."/>
            <person name="Grigoriev I."/>
            <person name="Van Etten J."/>
            <person name="Lomsadze A."/>
            <person name="Borodovsky M."/>
        </authorList>
    </citation>
    <scope>NUCLEOTIDE SEQUENCE [LARGE SCALE GENOMIC DNA]</scope>
    <source>
        <strain evidence="7 8">C-169</strain>
    </source>
</reference>
<protein>
    <submittedName>
        <fullName evidence="7">PLP-dependent transferase</fullName>
    </submittedName>
</protein>
<evidence type="ECO:0000259" key="6">
    <source>
        <dbReference type="Pfam" id="PF00155"/>
    </source>
</evidence>
<dbReference type="GO" id="GO:1901605">
    <property type="term" value="P:alpha-amino acid metabolic process"/>
    <property type="evidence" value="ECO:0007669"/>
    <property type="project" value="TreeGrafter"/>
</dbReference>
<gene>
    <name evidence="7" type="ORF">COCSUDRAFT_44586</name>
</gene>
<keyword evidence="8" id="KW-1185">Reference proteome</keyword>